<evidence type="ECO:0000313" key="1">
    <source>
        <dbReference type="EMBL" id="CAB3730722.1"/>
    </source>
</evidence>
<dbReference type="AlphaFoldDB" id="A0A6S7AJJ9"/>
<accession>A0A6S7AJJ9</accession>
<keyword evidence="2" id="KW-1185">Reference proteome</keyword>
<organism evidence="1 2">
    <name type="scientific">Achromobacter kerstersii</name>
    <dbReference type="NCBI Taxonomy" id="1353890"/>
    <lineage>
        <taxon>Bacteria</taxon>
        <taxon>Pseudomonadati</taxon>
        <taxon>Pseudomonadota</taxon>
        <taxon>Betaproteobacteria</taxon>
        <taxon>Burkholderiales</taxon>
        <taxon>Alcaligenaceae</taxon>
        <taxon>Achromobacter</taxon>
    </lineage>
</organism>
<dbReference type="RefSeq" id="WP_156336987.1">
    <property type="nucleotide sequence ID" value="NZ_CADIJQ010000009.1"/>
</dbReference>
<gene>
    <name evidence="1" type="ORF">LMG3441_04642</name>
</gene>
<protein>
    <submittedName>
        <fullName evidence="1">Uncharacterized protein</fullName>
    </submittedName>
</protein>
<reference evidence="1 2" key="1">
    <citation type="submission" date="2020-04" db="EMBL/GenBank/DDBJ databases">
        <authorList>
            <person name="De Canck E."/>
        </authorList>
    </citation>
    <scope>NUCLEOTIDE SEQUENCE [LARGE SCALE GENOMIC DNA]</scope>
    <source>
        <strain evidence="1 2">LMG 3441</strain>
    </source>
</reference>
<name>A0A6S7AJJ9_9BURK</name>
<dbReference type="EMBL" id="CADIJQ010000009">
    <property type="protein sequence ID" value="CAB3730722.1"/>
    <property type="molecule type" value="Genomic_DNA"/>
</dbReference>
<dbReference type="Proteomes" id="UP000494269">
    <property type="component" value="Unassembled WGS sequence"/>
</dbReference>
<proteinExistence type="predicted"/>
<evidence type="ECO:0000313" key="2">
    <source>
        <dbReference type="Proteomes" id="UP000494269"/>
    </source>
</evidence>
<sequence length="75" mass="8458">MMNAQTKRVMEVVAAAEDGTTYRINRYCRSEPDQPADPHYFCCLQDGQLVSWRGDGNYELPDGTIVTTVATRLCQ</sequence>